<name>A0ABY2IUE4_9MICO</name>
<dbReference type="Pfam" id="PF12686">
    <property type="entry name" value="DUF3800"/>
    <property type="match status" value="1"/>
</dbReference>
<reference evidence="1 2" key="1">
    <citation type="submission" date="2019-03" db="EMBL/GenBank/DDBJ databases">
        <title>Genomics of glacier-inhabiting Cryobacterium strains.</title>
        <authorList>
            <person name="Liu Q."/>
            <person name="Xin Y.-H."/>
        </authorList>
    </citation>
    <scope>NUCLEOTIDE SEQUENCE [LARGE SCALE GENOMIC DNA]</scope>
    <source>
        <strain evidence="1 2">TMT1-23-1</strain>
    </source>
</reference>
<sequence>MPTFSDYVIYVDESGDHSLDNINPEYPVFVLAFCVFKVSDYVDRIVPAVEQFKFDFFGHDMVILHETEMRKSVPPFHILRDATVREPFFTRLNDIMRDSSFTVVGSAIDKVPFRARRGDGTNPYHVALRYGLERVFMHLQERQQRGRRTHVIFESRGRKEDAELELEFRRIMDDTKMVGMPETLEFLCVSKKSNSSGLQLADMVARPIGLKIFRPAQQNRAWDIIEPKMRKSPQGVINGWGLKVYP</sequence>
<dbReference type="InterPro" id="IPR024524">
    <property type="entry name" value="DUF3800"/>
</dbReference>
<gene>
    <name evidence="1" type="ORF">E3T28_15920</name>
</gene>
<organism evidence="1 2">
    <name type="scientific">Cryobacterium sinapicolor</name>
    <dbReference type="NCBI Taxonomy" id="1259236"/>
    <lineage>
        <taxon>Bacteria</taxon>
        <taxon>Bacillati</taxon>
        <taxon>Actinomycetota</taxon>
        <taxon>Actinomycetes</taxon>
        <taxon>Micrococcales</taxon>
        <taxon>Microbacteriaceae</taxon>
        <taxon>Cryobacterium</taxon>
    </lineage>
</organism>
<dbReference type="RefSeq" id="WP_134433130.1">
    <property type="nucleotide sequence ID" value="NZ_SOGQ01000088.1"/>
</dbReference>
<protein>
    <submittedName>
        <fullName evidence="1">DUF3800 domain-containing protein</fullName>
    </submittedName>
</protein>
<comment type="caution">
    <text evidence="1">The sequence shown here is derived from an EMBL/GenBank/DDBJ whole genome shotgun (WGS) entry which is preliminary data.</text>
</comment>
<dbReference type="Proteomes" id="UP000297853">
    <property type="component" value="Unassembled WGS sequence"/>
</dbReference>
<proteinExistence type="predicted"/>
<evidence type="ECO:0000313" key="1">
    <source>
        <dbReference type="EMBL" id="TFC94042.1"/>
    </source>
</evidence>
<evidence type="ECO:0000313" key="2">
    <source>
        <dbReference type="Proteomes" id="UP000297853"/>
    </source>
</evidence>
<dbReference type="EMBL" id="SOGQ01000088">
    <property type="protein sequence ID" value="TFC94042.1"/>
    <property type="molecule type" value="Genomic_DNA"/>
</dbReference>
<accession>A0ABY2IUE4</accession>
<keyword evidence="2" id="KW-1185">Reference proteome</keyword>